<dbReference type="AlphaFoldDB" id="A0A9D1H9R8"/>
<dbReference type="PANTHER" id="PTHR11358">
    <property type="entry name" value="ARGINASE/AGMATINASE"/>
    <property type="match status" value="1"/>
</dbReference>
<organism evidence="6 7">
    <name type="scientific">Candidatus Merdimorpha stercoravium</name>
    <dbReference type="NCBI Taxonomy" id="2840863"/>
    <lineage>
        <taxon>Bacteria</taxon>
        <taxon>Pseudomonadati</taxon>
        <taxon>Bacteroidota</taxon>
        <taxon>Flavobacteriia</taxon>
        <taxon>Flavobacteriales</taxon>
        <taxon>Candidatus Merdimorpha</taxon>
    </lineage>
</organism>
<protein>
    <submittedName>
        <fullName evidence="6">Agmatinase family protein</fullName>
    </submittedName>
</protein>
<dbReference type="PRINTS" id="PR00116">
    <property type="entry name" value="ARGINASE"/>
</dbReference>
<evidence type="ECO:0000313" key="7">
    <source>
        <dbReference type="Proteomes" id="UP000824161"/>
    </source>
</evidence>
<feature type="binding site" evidence="4">
    <location>
        <position position="181"/>
    </location>
    <ligand>
        <name>Mn(2+)</name>
        <dbReference type="ChEBI" id="CHEBI:29035"/>
        <label>1</label>
    </ligand>
</feature>
<dbReference type="PANTHER" id="PTHR11358:SF26">
    <property type="entry name" value="GUANIDINO ACID HYDROLASE, MITOCHONDRIAL"/>
    <property type="match status" value="1"/>
</dbReference>
<gene>
    <name evidence="6" type="ORF">IAC44_03450</name>
</gene>
<keyword evidence="3 5" id="KW-0378">Hydrolase</keyword>
<dbReference type="CDD" id="cd11593">
    <property type="entry name" value="Agmatinase-like_2"/>
    <property type="match status" value="1"/>
</dbReference>
<evidence type="ECO:0000256" key="5">
    <source>
        <dbReference type="RuleBase" id="RU003684"/>
    </source>
</evidence>
<dbReference type="Pfam" id="PF00491">
    <property type="entry name" value="Arginase"/>
    <property type="match status" value="1"/>
</dbReference>
<dbReference type="SUPFAM" id="SSF52768">
    <property type="entry name" value="Arginase/deacetylase"/>
    <property type="match status" value="1"/>
</dbReference>
<dbReference type="Gene3D" id="3.40.800.10">
    <property type="entry name" value="Ureohydrolase domain"/>
    <property type="match status" value="1"/>
</dbReference>
<reference evidence="6" key="2">
    <citation type="journal article" date="2021" name="PeerJ">
        <title>Extensive microbial diversity within the chicken gut microbiome revealed by metagenomics and culture.</title>
        <authorList>
            <person name="Gilroy R."/>
            <person name="Ravi A."/>
            <person name="Getino M."/>
            <person name="Pursley I."/>
            <person name="Horton D.L."/>
            <person name="Alikhan N.F."/>
            <person name="Baker D."/>
            <person name="Gharbi K."/>
            <person name="Hall N."/>
            <person name="Watson M."/>
            <person name="Adriaenssens E.M."/>
            <person name="Foster-Nyarko E."/>
            <person name="Jarju S."/>
            <person name="Secka A."/>
            <person name="Antonio M."/>
            <person name="Oren A."/>
            <person name="Chaudhuri R.R."/>
            <person name="La Ragione R."/>
            <person name="Hildebrand F."/>
            <person name="Pallen M.J."/>
        </authorList>
    </citation>
    <scope>NUCLEOTIDE SEQUENCE</scope>
    <source>
        <strain evidence="6">1383</strain>
    </source>
</reference>
<feature type="binding site" evidence="4">
    <location>
        <position position="154"/>
    </location>
    <ligand>
        <name>Mn(2+)</name>
        <dbReference type="ChEBI" id="CHEBI:29035"/>
        <label>1</label>
    </ligand>
</feature>
<evidence type="ECO:0000256" key="2">
    <source>
        <dbReference type="ARBA" id="ARBA00022723"/>
    </source>
</evidence>
<comment type="similarity">
    <text evidence="1">Belongs to the arginase family. Agmatinase subfamily.</text>
</comment>
<evidence type="ECO:0000256" key="4">
    <source>
        <dbReference type="PIRSR" id="PIRSR036979-1"/>
    </source>
</evidence>
<evidence type="ECO:0000256" key="3">
    <source>
        <dbReference type="ARBA" id="ARBA00022801"/>
    </source>
</evidence>
<feature type="binding site" evidence="4">
    <location>
        <position position="270"/>
    </location>
    <ligand>
        <name>Mn(2+)</name>
        <dbReference type="ChEBI" id="CHEBI:29035"/>
        <label>1</label>
    </ligand>
</feature>
<dbReference type="InterPro" id="IPR023696">
    <property type="entry name" value="Ureohydrolase_dom_sf"/>
</dbReference>
<dbReference type="InterPro" id="IPR006035">
    <property type="entry name" value="Ureohydrolase"/>
</dbReference>
<dbReference type="PIRSF" id="PIRSF036979">
    <property type="entry name" value="Arginase"/>
    <property type="match status" value="1"/>
</dbReference>
<dbReference type="GO" id="GO:0008783">
    <property type="term" value="F:agmatinase activity"/>
    <property type="evidence" value="ECO:0007669"/>
    <property type="project" value="TreeGrafter"/>
</dbReference>
<reference evidence="6" key="1">
    <citation type="submission" date="2020-10" db="EMBL/GenBank/DDBJ databases">
        <authorList>
            <person name="Gilroy R."/>
        </authorList>
    </citation>
    <scope>NUCLEOTIDE SEQUENCE</scope>
    <source>
        <strain evidence="6">1383</strain>
    </source>
</reference>
<dbReference type="PROSITE" id="PS51409">
    <property type="entry name" value="ARGINASE_2"/>
    <property type="match status" value="1"/>
</dbReference>
<comment type="caution">
    <text evidence="6">The sequence shown here is derived from an EMBL/GenBank/DDBJ whole genome shotgun (WGS) entry which is preliminary data.</text>
</comment>
<dbReference type="EMBL" id="DVLY01000080">
    <property type="protein sequence ID" value="HIT97874.1"/>
    <property type="molecule type" value="Genomic_DNA"/>
</dbReference>
<dbReference type="PROSITE" id="PS01053">
    <property type="entry name" value="ARGINASE_1"/>
    <property type="match status" value="1"/>
</dbReference>
<dbReference type="GO" id="GO:0033389">
    <property type="term" value="P:putrescine biosynthetic process from arginine, via agmatine"/>
    <property type="evidence" value="ECO:0007669"/>
    <property type="project" value="TreeGrafter"/>
</dbReference>
<dbReference type="GO" id="GO:0046872">
    <property type="term" value="F:metal ion binding"/>
    <property type="evidence" value="ECO:0007669"/>
    <property type="project" value="UniProtKB-KW"/>
</dbReference>
<dbReference type="Proteomes" id="UP000824161">
    <property type="component" value="Unassembled WGS sequence"/>
</dbReference>
<feature type="binding site" evidence="4">
    <location>
        <position position="179"/>
    </location>
    <ligand>
        <name>Mn(2+)</name>
        <dbReference type="ChEBI" id="CHEBI:29035"/>
        <label>1</label>
    </ligand>
</feature>
<sequence length="348" mass="38318">MNNPAPEKTFDPSAAGVNNGRYFGFPYTLEEAETVVYPVRWDVTTSYGDGAAKGPDAILEASPQLDFYDFDYPRAWENRIGTHPGNALCTDNSSWREKALTIIRAQEQGEDTASYAPLLEEINQACRQVNACTRRDTGALLEQGKNVVLLGGDHSCPLGYLEALAERHSSFSILHLDAHADLREAYEGFTYSHASILYNALQLPAVERLVQVGVRDLCPDEVQRIECSGGRIRLWDDYTLHRNLFEGTKWAQVCSRIVNDLGENVYVSFDIDALDPSLCPGTGTPVPGGLSFHQASYLLRCLHESGRKVIGADLCEVSPGEAGGDWDANVGARILYKLCSLLRACSEH</sequence>
<proteinExistence type="inferred from homology"/>
<keyword evidence="4" id="KW-0464">Manganese</keyword>
<evidence type="ECO:0000256" key="1">
    <source>
        <dbReference type="ARBA" id="ARBA00009227"/>
    </source>
</evidence>
<keyword evidence="2 4" id="KW-0479">Metal-binding</keyword>
<comment type="cofactor">
    <cofactor evidence="4">
        <name>Mn(2+)</name>
        <dbReference type="ChEBI" id="CHEBI:29035"/>
    </cofactor>
    <text evidence="4">Binds 2 manganese ions per subunit.</text>
</comment>
<dbReference type="InterPro" id="IPR020855">
    <property type="entry name" value="Ureohydrolase_Mn_BS"/>
</dbReference>
<name>A0A9D1H9R8_9FLAO</name>
<feature type="binding site" evidence="4">
    <location>
        <position position="177"/>
    </location>
    <ligand>
        <name>Mn(2+)</name>
        <dbReference type="ChEBI" id="CHEBI:29035"/>
        <label>1</label>
    </ligand>
</feature>
<feature type="binding site" evidence="4">
    <location>
        <position position="272"/>
    </location>
    <ligand>
        <name>Mn(2+)</name>
        <dbReference type="ChEBI" id="CHEBI:29035"/>
        <label>1</label>
    </ligand>
</feature>
<accession>A0A9D1H9R8</accession>
<evidence type="ECO:0000313" key="6">
    <source>
        <dbReference type="EMBL" id="HIT97874.1"/>
    </source>
</evidence>